<dbReference type="EMBL" id="ACPB03006851">
    <property type="status" value="NOT_ANNOTATED_CDS"/>
    <property type="molecule type" value="Genomic_DNA"/>
</dbReference>
<dbReference type="Proteomes" id="UP000015103">
    <property type="component" value="Unassembled WGS sequence"/>
</dbReference>
<evidence type="ECO:0000256" key="1">
    <source>
        <dbReference type="SAM" id="MobiDB-lite"/>
    </source>
</evidence>
<sequence length="198" mass="21405">MEEPSKAVVHPSTSGATGPVRADRGKNRRLGPGKGKGKGNTPPVGIARAENPRTPVTKGGYQGFRADSLEAIEMMADAEVHSAKISGSSKKRVAALVKAGKEYIQAKRQVLRDSFNRWVQHTPKAAKRPRSEWVVSTTVAAGKEGQDLKLKYGMVPFLSQQSDAPLDELTKDPRVSETAPHSNSVYLSLDCNKPKYAV</sequence>
<feature type="region of interest" description="Disordered" evidence="1">
    <location>
        <begin position="1"/>
        <end position="61"/>
    </location>
</feature>
<reference evidence="2" key="1">
    <citation type="submission" date="2015-05" db="UniProtKB">
        <authorList>
            <consortium name="EnsemblMetazoa"/>
        </authorList>
    </citation>
    <scope>IDENTIFICATION</scope>
</reference>
<name>T1HGU9_RHOPR</name>
<dbReference type="EMBL" id="ACPB03006848">
    <property type="status" value="NOT_ANNOTATED_CDS"/>
    <property type="molecule type" value="Genomic_DNA"/>
</dbReference>
<organism evidence="2 3">
    <name type="scientific">Rhodnius prolixus</name>
    <name type="common">Triatomid bug</name>
    <dbReference type="NCBI Taxonomy" id="13249"/>
    <lineage>
        <taxon>Eukaryota</taxon>
        <taxon>Metazoa</taxon>
        <taxon>Ecdysozoa</taxon>
        <taxon>Arthropoda</taxon>
        <taxon>Hexapoda</taxon>
        <taxon>Insecta</taxon>
        <taxon>Pterygota</taxon>
        <taxon>Neoptera</taxon>
        <taxon>Paraneoptera</taxon>
        <taxon>Hemiptera</taxon>
        <taxon>Heteroptera</taxon>
        <taxon>Panheteroptera</taxon>
        <taxon>Cimicomorpha</taxon>
        <taxon>Reduviidae</taxon>
        <taxon>Triatominae</taxon>
        <taxon>Rhodnius</taxon>
    </lineage>
</organism>
<feature type="compositionally biased region" description="Basic residues" evidence="1">
    <location>
        <begin position="26"/>
        <end position="37"/>
    </location>
</feature>
<dbReference type="EMBL" id="ACPB03006849">
    <property type="status" value="NOT_ANNOTATED_CDS"/>
    <property type="molecule type" value="Genomic_DNA"/>
</dbReference>
<dbReference type="VEuPathDB" id="VectorBase:RPRC003272"/>
<accession>T1HGU9</accession>
<dbReference type="EnsemblMetazoa" id="RPRC003272-RA">
    <property type="protein sequence ID" value="RPRC003272-PA"/>
    <property type="gene ID" value="RPRC003272"/>
</dbReference>
<proteinExistence type="predicted"/>
<keyword evidence="3" id="KW-1185">Reference proteome</keyword>
<dbReference type="InParanoid" id="T1HGU9"/>
<dbReference type="HOGENOM" id="CLU_1379687_0_0_1"/>
<evidence type="ECO:0000313" key="2">
    <source>
        <dbReference type="EnsemblMetazoa" id="RPRC003272-PA"/>
    </source>
</evidence>
<dbReference type="AlphaFoldDB" id="T1HGU9"/>
<evidence type="ECO:0000313" key="3">
    <source>
        <dbReference type="Proteomes" id="UP000015103"/>
    </source>
</evidence>
<protein>
    <submittedName>
        <fullName evidence="2">Uncharacterized protein</fullName>
    </submittedName>
</protein>
<dbReference type="EMBL" id="ACPB03006850">
    <property type="status" value="NOT_ANNOTATED_CDS"/>
    <property type="molecule type" value="Genomic_DNA"/>
</dbReference>